<keyword evidence="8" id="KW-0472">Membrane</keyword>
<dbReference type="InterPro" id="IPR003661">
    <property type="entry name" value="HisK_dim/P_dom"/>
</dbReference>
<dbReference type="PROSITE" id="PS01124">
    <property type="entry name" value="HTH_ARAC_FAMILY_2"/>
    <property type="match status" value="1"/>
</dbReference>
<keyword evidence="6" id="KW-0804">Transcription</keyword>
<dbReference type="EC" id="2.7.13.3" evidence="2"/>
<feature type="modified residue" description="4-aspartylphosphate" evidence="7">
    <location>
        <position position="1135"/>
    </location>
</feature>
<evidence type="ECO:0000256" key="6">
    <source>
        <dbReference type="ARBA" id="ARBA00023163"/>
    </source>
</evidence>
<proteinExistence type="predicted"/>
<feature type="domain" description="Histidine kinase" evidence="11">
    <location>
        <begin position="812"/>
        <end position="1029"/>
    </location>
</feature>
<dbReference type="PROSITE" id="PS50109">
    <property type="entry name" value="HIS_KIN"/>
    <property type="match status" value="1"/>
</dbReference>
<feature type="transmembrane region" description="Helical" evidence="8">
    <location>
        <begin position="759"/>
        <end position="780"/>
    </location>
</feature>
<dbReference type="InterPro" id="IPR003594">
    <property type="entry name" value="HATPase_dom"/>
</dbReference>
<name>A0A948X739_9BACT</name>
<evidence type="ECO:0000256" key="7">
    <source>
        <dbReference type="PROSITE-ProRule" id="PRU00169"/>
    </source>
</evidence>
<protein>
    <recommendedName>
        <fullName evidence="2">histidine kinase</fullName>
        <ecNumber evidence="2">2.7.13.3</ecNumber>
    </recommendedName>
</protein>
<evidence type="ECO:0000256" key="5">
    <source>
        <dbReference type="ARBA" id="ARBA00023125"/>
    </source>
</evidence>
<dbReference type="Gene3D" id="3.40.50.2300">
    <property type="match status" value="1"/>
</dbReference>
<evidence type="ECO:0000313" key="14">
    <source>
        <dbReference type="Proteomes" id="UP000784286"/>
    </source>
</evidence>
<dbReference type="InterPro" id="IPR018062">
    <property type="entry name" value="HTH_AraC-typ_CS"/>
</dbReference>
<dbReference type="PRINTS" id="PR00344">
    <property type="entry name" value="BCTRLSENSOR"/>
</dbReference>
<dbReference type="SUPFAM" id="SSF52172">
    <property type="entry name" value="CheY-like"/>
    <property type="match status" value="1"/>
</dbReference>
<dbReference type="Proteomes" id="UP000784286">
    <property type="component" value="Unassembled WGS sequence"/>
</dbReference>
<keyword evidence="3 7" id="KW-0597">Phosphoprotein</keyword>
<comment type="catalytic activity">
    <reaction evidence="1">
        <text>ATP + protein L-histidine = ADP + protein N-phospho-L-histidine.</text>
        <dbReference type="EC" id="2.7.13.3"/>
    </reaction>
</comment>
<gene>
    <name evidence="13" type="ORF">H9928_07485</name>
</gene>
<dbReference type="FunFam" id="1.10.287.130:FF:000034">
    <property type="entry name" value="Two-component system sensor histidine kinase/response regulator"/>
    <property type="match status" value="1"/>
</dbReference>
<dbReference type="Gene3D" id="2.130.10.10">
    <property type="entry name" value="YVTN repeat-like/Quinoprotein amine dehydrogenase"/>
    <property type="match status" value="2"/>
</dbReference>
<evidence type="ECO:0000256" key="8">
    <source>
        <dbReference type="SAM" id="Phobius"/>
    </source>
</evidence>
<evidence type="ECO:0000259" key="12">
    <source>
        <dbReference type="PROSITE" id="PS50110"/>
    </source>
</evidence>
<reference evidence="13" key="1">
    <citation type="journal article" date="2021" name="PeerJ">
        <title>Extensive microbial diversity within the chicken gut microbiome revealed by metagenomics and culture.</title>
        <authorList>
            <person name="Gilroy R."/>
            <person name="Ravi A."/>
            <person name="Getino M."/>
            <person name="Pursley I."/>
            <person name="Horton D.L."/>
            <person name="Alikhan N.F."/>
            <person name="Baker D."/>
            <person name="Gharbi K."/>
            <person name="Hall N."/>
            <person name="Watson M."/>
            <person name="Adriaenssens E.M."/>
            <person name="Foster-Nyarko E."/>
            <person name="Jarju S."/>
            <person name="Secka A."/>
            <person name="Antonio M."/>
            <person name="Oren A."/>
            <person name="Chaudhuri R.R."/>
            <person name="La Ragione R."/>
            <person name="Hildebrand F."/>
            <person name="Pallen M.J."/>
        </authorList>
    </citation>
    <scope>NUCLEOTIDE SEQUENCE</scope>
    <source>
        <strain evidence="13">8470</strain>
    </source>
</reference>
<keyword evidence="4" id="KW-0805">Transcription regulation</keyword>
<dbReference type="InterPro" id="IPR005467">
    <property type="entry name" value="His_kinase_dom"/>
</dbReference>
<comment type="caution">
    <text evidence="13">The sequence shown here is derived from an EMBL/GenBank/DDBJ whole genome shotgun (WGS) entry which is preliminary data.</text>
</comment>
<dbReference type="SUPFAM" id="SSF55874">
    <property type="entry name" value="ATPase domain of HSP90 chaperone/DNA topoisomerase II/histidine kinase"/>
    <property type="match status" value="1"/>
</dbReference>
<dbReference type="Gene3D" id="1.10.287.130">
    <property type="match status" value="1"/>
</dbReference>
<dbReference type="InterPro" id="IPR011006">
    <property type="entry name" value="CheY-like_superfamily"/>
</dbReference>
<dbReference type="SMART" id="SM00388">
    <property type="entry name" value="HisKA"/>
    <property type="match status" value="1"/>
</dbReference>
<evidence type="ECO:0000256" key="1">
    <source>
        <dbReference type="ARBA" id="ARBA00000085"/>
    </source>
</evidence>
<keyword evidence="5" id="KW-0238">DNA-binding</keyword>
<dbReference type="EMBL" id="JAHLFJ010000071">
    <property type="protein sequence ID" value="MBU3856378.1"/>
    <property type="molecule type" value="Genomic_DNA"/>
</dbReference>
<dbReference type="InterPro" id="IPR004358">
    <property type="entry name" value="Sig_transdc_His_kin-like_C"/>
</dbReference>
<dbReference type="Pfam" id="PF00512">
    <property type="entry name" value="HisKA"/>
    <property type="match status" value="1"/>
</dbReference>
<dbReference type="SUPFAM" id="SSF46689">
    <property type="entry name" value="Homeodomain-like"/>
    <property type="match status" value="1"/>
</dbReference>
<dbReference type="CDD" id="cd17574">
    <property type="entry name" value="REC_OmpR"/>
    <property type="match status" value="1"/>
</dbReference>
<evidence type="ECO:0000259" key="11">
    <source>
        <dbReference type="PROSITE" id="PS50109"/>
    </source>
</evidence>
<evidence type="ECO:0000256" key="3">
    <source>
        <dbReference type="ARBA" id="ARBA00022553"/>
    </source>
</evidence>
<keyword evidence="9" id="KW-0732">Signal</keyword>
<reference evidence="13" key="2">
    <citation type="submission" date="2021-04" db="EMBL/GenBank/DDBJ databases">
        <authorList>
            <person name="Gilroy R."/>
        </authorList>
    </citation>
    <scope>NUCLEOTIDE SEQUENCE</scope>
    <source>
        <strain evidence="13">8470</strain>
    </source>
</reference>
<dbReference type="InterPro" id="IPR015943">
    <property type="entry name" value="WD40/YVTN_repeat-like_dom_sf"/>
</dbReference>
<evidence type="ECO:0000313" key="13">
    <source>
        <dbReference type="EMBL" id="MBU3856378.1"/>
    </source>
</evidence>
<dbReference type="InterPro" id="IPR009057">
    <property type="entry name" value="Homeodomain-like_sf"/>
</dbReference>
<dbReference type="GO" id="GO:0000155">
    <property type="term" value="F:phosphorelay sensor kinase activity"/>
    <property type="evidence" value="ECO:0007669"/>
    <property type="project" value="InterPro"/>
</dbReference>
<evidence type="ECO:0000256" key="2">
    <source>
        <dbReference type="ARBA" id="ARBA00012438"/>
    </source>
</evidence>
<dbReference type="Gene3D" id="3.30.565.10">
    <property type="entry name" value="Histidine kinase-like ATPase, C-terminal domain"/>
    <property type="match status" value="1"/>
</dbReference>
<dbReference type="GO" id="GO:0003700">
    <property type="term" value="F:DNA-binding transcription factor activity"/>
    <property type="evidence" value="ECO:0007669"/>
    <property type="project" value="InterPro"/>
</dbReference>
<dbReference type="Gene3D" id="1.10.10.60">
    <property type="entry name" value="Homeodomain-like"/>
    <property type="match status" value="1"/>
</dbReference>
<dbReference type="SUPFAM" id="SSF63829">
    <property type="entry name" value="Calcium-dependent phosphotriesterase"/>
    <property type="match status" value="2"/>
</dbReference>
<dbReference type="InterPro" id="IPR018060">
    <property type="entry name" value="HTH_AraC"/>
</dbReference>
<evidence type="ECO:0000256" key="9">
    <source>
        <dbReference type="SAM" id="SignalP"/>
    </source>
</evidence>
<evidence type="ECO:0000259" key="10">
    <source>
        <dbReference type="PROSITE" id="PS01124"/>
    </source>
</evidence>
<dbReference type="Pfam" id="PF12833">
    <property type="entry name" value="HTH_18"/>
    <property type="match status" value="1"/>
</dbReference>
<dbReference type="SMART" id="SM00448">
    <property type="entry name" value="REC"/>
    <property type="match status" value="1"/>
</dbReference>
<dbReference type="PROSITE" id="PS50110">
    <property type="entry name" value="RESPONSE_REGULATORY"/>
    <property type="match status" value="1"/>
</dbReference>
<keyword evidence="8" id="KW-1133">Transmembrane helix</keyword>
<dbReference type="SMART" id="SM00387">
    <property type="entry name" value="HATPase_c"/>
    <property type="match status" value="1"/>
</dbReference>
<dbReference type="Pfam" id="PF07494">
    <property type="entry name" value="Reg_prop"/>
    <property type="match status" value="2"/>
</dbReference>
<dbReference type="InterPro" id="IPR036890">
    <property type="entry name" value="HATPase_C_sf"/>
</dbReference>
<dbReference type="Pfam" id="PF00072">
    <property type="entry name" value="Response_reg"/>
    <property type="match status" value="1"/>
</dbReference>
<dbReference type="Pfam" id="PF07495">
    <property type="entry name" value="Y_Y_Y"/>
    <property type="match status" value="1"/>
</dbReference>
<accession>A0A948X739</accession>
<dbReference type="PROSITE" id="PS00041">
    <property type="entry name" value="HTH_ARAC_FAMILY_1"/>
    <property type="match status" value="1"/>
</dbReference>
<feature type="signal peptide" evidence="9">
    <location>
        <begin position="1"/>
        <end position="19"/>
    </location>
</feature>
<feature type="domain" description="HTH araC/xylS-type" evidence="10">
    <location>
        <begin position="1235"/>
        <end position="1335"/>
    </location>
</feature>
<dbReference type="PANTHER" id="PTHR43547:SF2">
    <property type="entry name" value="HYBRID SIGNAL TRANSDUCTION HISTIDINE KINASE C"/>
    <property type="match status" value="1"/>
</dbReference>
<dbReference type="InterPro" id="IPR001789">
    <property type="entry name" value="Sig_transdc_resp-reg_receiver"/>
</dbReference>
<dbReference type="InterPro" id="IPR011110">
    <property type="entry name" value="Reg_prop"/>
</dbReference>
<dbReference type="CDD" id="cd00082">
    <property type="entry name" value="HisKA"/>
    <property type="match status" value="1"/>
</dbReference>
<dbReference type="InterPro" id="IPR011123">
    <property type="entry name" value="Y_Y_Y"/>
</dbReference>
<dbReference type="Gene3D" id="2.60.40.10">
    <property type="entry name" value="Immunoglobulins"/>
    <property type="match status" value="1"/>
</dbReference>
<feature type="domain" description="Response regulatory" evidence="12">
    <location>
        <begin position="1087"/>
        <end position="1202"/>
    </location>
</feature>
<organism evidence="13 14">
    <name type="scientific">Candidatus Phocaeicola excrementipullorum</name>
    <dbReference type="NCBI Taxonomy" id="2838731"/>
    <lineage>
        <taxon>Bacteria</taxon>
        <taxon>Pseudomonadati</taxon>
        <taxon>Bacteroidota</taxon>
        <taxon>Bacteroidia</taxon>
        <taxon>Bacteroidales</taxon>
        <taxon>Bacteroidaceae</taxon>
        <taxon>Phocaeicola</taxon>
    </lineage>
</organism>
<dbReference type="Pfam" id="PF02518">
    <property type="entry name" value="HATPase_c"/>
    <property type="match status" value="1"/>
</dbReference>
<dbReference type="GO" id="GO:0043565">
    <property type="term" value="F:sequence-specific DNA binding"/>
    <property type="evidence" value="ECO:0007669"/>
    <property type="project" value="InterPro"/>
</dbReference>
<dbReference type="InterPro" id="IPR036097">
    <property type="entry name" value="HisK_dim/P_sf"/>
</dbReference>
<keyword evidence="8" id="KW-0812">Transmembrane</keyword>
<sequence>MKKTTLILLAILCTITMKAQNLYFKHLGTEDGLSQVRTQAIYQDETGAVWIGTAEGLSRYNGTSVKTYSLPDSLLSLSSGGIDQLCGNKQGKIYLLSQGTATEFDISKEKFRLFAQDIRSIFCEKDTLWTASKDGIYFYKQESEKPELFARFAETSYQATHLYVQKDTVWALSPIKLYAIPRKSPSAQKTLATFKGDTQCLYVDKSENIWVGTWNGVHRLSPSRSIIRYDSSSGQVSHNQIRCFTEDNKGNIWIGTYRGLDCYHPGSDSWSHYSDFGDSPNTLSHNSILTLYKDKDGNIWVGTYFGGVNVFNPGKDNNYFYYANPLRKDWLNFSVIGKMTEDNDGNLWICTEGGGLNCLDIRSGKFTHYMHKDEDPHSIGSNNLKSIYFHPETETLYTGTHLGGLYVLNVRTKQGHTLQHTKGDPHSLPNNIVNQIQPYKKGLLVLTQGGLVYMNRENEQFSDVSQNPEVRKVLRRPYAYETFLLDKHNRLWLGLSKGGVVCVDLTTSHISQYQSAPLSLGEITHIFEDRYGDIFVGSAGAGLFRYQRKEDKFKQYSLPSGFCYYIGEAKQNNCLYLIHGKGASLFNTQTEVVENTFRLFNQSYNNSSCLFRDRKGTLYIGGNNGLAVLKKENTELKPLKPHFDRLFIFSREVQPENGDGILSAILGKTDKLNLKHSQNNIAIEIATFDYLENIHSGFEYTLKGFDESWNRMQGNKITYTHLAPGNYTLRVRPLTAGDSSPLEASLKIHIAPPFYASTWAYIIYICIAGGILSVILSFIIRQTRLRTSLDIAKNEKRHIEEINQLKINFFTNVSHEFRTPLTLILGQLETLIQTDEIGNSVRNKLSRIYRNALEMRRLISELMDFRKQEQGGLALKVRALDLTDFIRKACQPFSEYAREKEINMKVKAQSEPLTAWIDPVQMKKVISNLLMCVLRYTSSKGWIDVEVQKIKDEGIITVTYAGTEVSEKAIRHVFEQFYQAEDTPGNLNVVTEIGLSVAKNIIELHHGTIDVSSEEGNSTRFTITLPLRETCFSQEELAYADEEPAVIADADDKKSLALTSMLEENDYENEADEESDDADDAHDSKPVLLLIENDRELCSILKDAFDATYHLYIANDGQKGWEKAHQLQPDLIICDVTLPDISGKELCYRIKNNVELAHVSVILLTGQSSSEQKIEAFRFGADDYIVKPFDVSVLQARCRNLLKNKSRLMAYCSNKAVLETTAEEAISEADRKLLQRCIDIIRENFTNQEFDVMALANSLCMGRSKLYTKFKKLVGLPPNEFMVKIKMEEAMALLKEHPELNVSEIASRLGFSSPRYFSKQFKTFFGITPQNVRSRKEE</sequence>
<dbReference type="SUPFAM" id="SSF47384">
    <property type="entry name" value="Homodimeric domain of signal transducing histidine kinase"/>
    <property type="match status" value="1"/>
</dbReference>
<dbReference type="SMART" id="SM00342">
    <property type="entry name" value="HTH_ARAC"/>
    <property type="match status" value="1"/>
</dbReference>
<dbReference type="PANTHER" id="PTHR43547">
    <property type="entry name" value="TWO-COMPONENT HISTIDINE KINASE"/>
    <property type="match status" value="1"/>
</dbReference>
<feature type="chain" id="PRO_5037646253" description="histidine kinase" evidence="9">
    <location>
        <begin position="20"/>
        <end position="1338"/>
    </location>
</feature>
<dbReference type="InterPro" id="IPR013783">
    <property type="entry name" value="Ig-like_fold"/>
</dbReference>
<evidence type="ECO:0000256" key="4">
    <source>
        <dbReference type="ARBA" id="ARBA00023015"/>
    </source>
</evidence>